<keyword evidence="9 18" id="KW-0812">Transmembrane</keyword>
<keyword evidence="4" id="KW-0813">Transport</keyword>
<dbReference type="GO" id="GO:0051480">
    <property type="term" value="P:regulation of cytosolic calcium ion concentration"/>
    <property type="evidence" value="ECO:0007669"/>
    <property type="project" value="TreeGrafter"/>
</dbReference>
<evidence type="ECO:0000259" key="19">
    <source>
        <dbReference type="SMART" id="SM01420"/>
    </source>
</evidence>
<evidence type="ECO:0000256" key="5">
    <source>
        <dbReference type="ARBA" id="ARBA00022475"/>
    </source>
</evidence>
<evidence type="ECO:0000256" key="17">
    <source>
        <dbReference type="ARBA" id="ARBA00036634"/>
    </source>
</evidence>
<evidence type="ECO:0000256" key="1">
    <source>
        <dbReference type="ARBA" id="ARBA00004651"/>
    </source>
</evidence>
<dbReference type="InterPro" id="IPR013555">
    <property type="entry name" value="TRP_dom"/>
</dbReference>
<evidence type="ECO:0000256" key="12">
    <source>
        <dbReference type="ARBA" id="ARBA00022989"/>
    </source>
</evidence>
<proteinExistence type="inferred from homology"/>
<evidence type="ECO:0000313" key="21">
    <source>
        <dbReference type="Proteomes" id="UP000520535"/>
    </source>
</evidence>
<keyword evidence="16" id="KW-0407">Ion channel</keyword>
<comment type="caution">
    <text evidence="20">The sequence shown here is derived from an EMBL/GenBank/DDBJ whole genome shotgun (WGS) entry which is preliminary data.</text>
</comment>
<dbReference type="SMART" id="SM01420">
    <property type="entry name" value="TRP_2"/>
    <property type="match status" value="1"/>
</dbReference>
<evidence type="ECO:0000256" key="16">
    <source>
        <dbReference type="ARBA" id="ARBA00023303"/>
    </source>
</evidence>
<keyword evidence="13" id="KW-0040">ANK repeat</keyword>
<comment type="subcellular location">
    <subcellularLocation>
        <location evidence="1">Cell membrane</location>
        <topology evidence="1">Multi-pass membrane protein</topology>
    </subcellularLocation>
</comment>
<evidence type="ECO:0000256" key="9">
    <source>
        <dbReference type="ARBA" id="ARBA00022692"/>
    </source>
</evidence>
<evidence type="ECO:0000256" key="2">
    <source>
        <dbReference type="ARBA" id="ARBA00009944"/>
    </source>
</evidence>
<evidence type="ECO:0000256" key="10">
    <source>
        <dbReference type="ARBA" id="ARBA00022737"/>
    </source>
</evidence>
<evidence type="ECO:0000256" key="13">
    <source>
        <dbReference type="ARBA" id="ARBA00023043"/>
    </source>
</evidence>
<evidence type="ECO:0000256" key="4">
    <source>
        <dbReference type="ARBA" id="ARBA00022448"/>
    </source>
</evidence>
<accession>A0A7L2VY76</accession>
<keyword evidence="5" id="KW-1003">Cell membrane</keyword>
<comment type="similarity">
    <text evidence="2">Belongs to the transient receptor (TC 1.A.4) family. STrpC subfamily. TRPC1 sub-subfamily.</text>
</comment>
<dbReference type="InterPro" id="IPR002110">
    <property type="entry name" value="Ankyrin_rpt"/>
</dbReference>
<evidence type="ECO:0000256" key="11">
    <source>
        <dbReference type="ARBA" id="ARBA00022837"/>
    </source>
</evidence>
<dbReference type="Pfam" id="PF08344">
    <property type="entry name" value="TRP_2"/>
    <property type="match status" value="1"/>
</dbReference>
<keyword evidence="8" id="KW-0107">Calcium channel</keyword>
<comment type="catalytic activity">
    <reaction evidence="17">
        <text>Ca(2+)(in) = Ca(2+)(out)</text>
        <dbReference type="Rhea" id="RHEA:29671"/>
        <dbReference type="ChEBI" id="CHEBI:29108"/>
    </reaction>
</comment>
<evidence type="ECO:0000256" key="15">
    <source>
        <dbReference type="ARBA" id="ARBA00023136"/>
    </source>
</evidence>
<dbReference type="PANTHER" id="PTHR10117:SF56">
    <property type="entry name" value="SHORT TRANSIENT RECEPTOR POTENTIAL CHANNEL 1"/>
    <property type="match status" value="1"/>
</dbReference>
<dbReference type="Proteomes" id="UP000520535">
    <property type="component" value="Unassembled WGS sequence"/>
</dbReference>
<gene>
    <name evidence="20" type="primary">Trpc1</name>
    <name evidence="20" type="ORF">BRALEP_R06828</name>
</gene>
<dbReference type="EMBL" id="VYZX01031682">
    <property type="protein sequence ID" value="NXS63410.1"/>
    <property type="molecule type" value="Genomic_DNA"/>
</dbReference>
<dbReference type="Gene3D" id="1.25.40.20">
    <property type="entry name" value="Ankyrin repeat-containing domain"/>
    <property type="match status" value="1"/>
</dbReference>
<organism evidence="20 21">
    <name type="scientific">Brachypteracias leptosomus</name>
    <name type="common">short-legged ground-roller</name>
    <dbReference type="NCBI Taxonomy" id="135165"/>
    <lineage>
        <taxon>Eukaryota</taxon>
        <taxon>Metazoa</taxon>
        <taxon>Chordata</taxon>
        <taxon>Craniata</taxon>
        <taxon>Vertebrata</taxon>
        <taxon>Euteleostomi</taxon>
        <taxon>Archelosauria</taxon>
        <taxon>Archosauria</taxon>
        <taxon>Dinosauria</taxon>
        <taxon>Saurischia</taxon>
        <taxon>Theropoda</taxon>
        <taxon>Coelurosauria</taxon>
        <taxon>Aves</taxon>
        <taxon>Neognathae</taxon>
        <taxon>Neoaves</taxon>
        <taxon>Telluraves</taxon>
        <taxon>Coraciimorphae</taxon>
        <taxon>Coraciiformes</taxon>
        <taxon>Brachypteraciidae</taxon>
        <taxon>Brachypteracias</taxon>
    </lineage>
</organism>
<protein>
    <recommendedName>
        <fullName evidence="3">Short transient receptor potential channel 1</fullName>
    </recommendedName>
</protein>
<dbReference type="Pfam" id="PF12796">
    <property type="entry name" value="Ank_2"/>
    <property type="match status" value="1"/>
</dbReference>
<dbReference type="InterPro" id="IPR036770">
    <property type="entry name" value="Ankyrin_rpt-contain_sf"/>
</dbReference>
<feature type="transmembrane region" description="Helical" evidence="18">
    <location>
        <begin position="354"/>
        <end position="374"/>
    </location>
</feature>
<dbReference type="SMART" id="SM00248">
    <property type="entry name" value="ANK"/>
    <property type="match status" value="3"/>
</dbReference>
<evidence type="ECO:0000313" key="20">
    <source>
        <dbReference type="EMBL" id="NXS63410.1"/>
    </source>
</evidence>
<feature type="non-terminal residue" evidence="20">
    <location>
        <position position="482"/>
    </location>
</feature>
<dbReference type="GO" id="GO:0070679">
    <property type="term" value="F:inositol 1,4,5 trisphosphate binding"/>
    <property type="evidence" value="ECO:0007669"/>
    <property type="project" value="TreeGrafter"/>
</dbReference>
<dbReference type="GO" id="GO:0015279">
    <property type="term" value="F:store-operated calcium channel activity"/>
    <property type="evidence" value="ECO:0007669"/>
    <property type="project" value="TreeGrafter"/>
</dbReference>
<reference evidence="20 21" key="1">
    <citation type="submission" date="2019-09" db="EMBL/GenBank/DDBJ databases">
        <title>Bird 10,000 Genomes (B10K) Project - Family phase.</title>
        <authorList>
            <person name="Zhang G."/>
        </authorList>
    </citation>
    <scope>NUCLEOTIDE SEQUENCE [LARGE SCALE GENOMIC DNA]</scope>
    <source>
        <strain evidence="20">B10K-DU-012-52</strain>
    </source>
</reference>
<dbReference type="OrthoDB" id="2373987at2759"/>
<feature type="non-terminal residue" evidence="20">
    <location>
        <position position="1"/>
    </location>
</feature>
<dbReference type="InterPro" id="IPR002153">
    <property type="entry name" value="TRPC_channel"/>
</dbReference>
<evidence type="ECO:0000256" key="8">
    <source>
        <dbReference type="ARBA" id="ARBA00022673"/>
    </source>
</evidence>
<dbReference type="FunFam" id="1.25.40.20:FF:000088">
    <property type="entry name" value="short transient receptor potential channel 1 isoform X1"/>
    <property type="match status" value="1"/>
</dbReference>
<evidence type="ECO:0000256" key="7">
    <source>
        <dbReference type="ARBA" id="ARBA00022568"/>
    </source>
</evidence>
<evidence type="ECO:0000256" key="14">
    <source>
        <dbReference type="ARBA" id="ARBA00023065"/>
    </source>
</evidence>
<dbReference type="GO" id="GO:0034703">
    <property type="term" value="C:cation channel complex"/>
    <property type="evidence" value="ECO:0007669"/>
    <property type="project" value="TreeGrafter"/>
</dbReference>
<sequence>PPPRLRFDGPSRAGAMAALYQSAEPSASASPNKLLALKDVRQVKEETTLDEKLFLLACDKGDYYMVKKLLEENSSGEMNINCVDVLGRNAVTITIENENLDILQLLLDYGCQSSDALLVAIDSEVVGAVDILLNHRPKRSSRPTIVKLMERIQNPEYSTTMDVAPVILAAHRNNYEILTMLLKQDISLPKPHAVGCECTLCTAKNKKDSLRHSRFRLDIYRCLASPALIMLTEEDPILRAFELSADLKELSLVEVEFRNDYEELAQQCKTFAKDLLAQARNSRELEVILNHTSSDEHVDKRGLLEERMNLSRLKLAIKYNQKEFVAQSNCQQFLNTVWFGQMAGYRRKHTCKKILTVLMVGIFWPVLSLCYLLAPKSRVGRIIHTPFMKFIIHGASYFTFLLLLNLYSLVYNENKKNTMGPALERIDYLLIIWLIGMVWSDVKRLWYDGLEDFLEESRNQLSFVMNSLYLATFALKVVAHNK</sequence>
<dbReference type="AlphaFoldDB" id="A0A7L2VY76"/>
<dbReference type="PANTHER" id="PTHR10117">
    <property type="entry name" value="TRANSIENT RECEPTOR POTENTIAL CHANNEL"/>
    <property type="match status" value="1"/>
</dbReference>
<dbReference type="GO" id="GO:0005886">
    <property type="term" value="C:plasma membrane"/>
    <property type="evidence" value="ECO:0007669"/>
    <property type="project" value="UniProtKB-SubCell"/>
</dbReference>
<name>A0A7L2VY76_9AVES</name>
<dbReference type="SUPFAM" id="SSF48403">
    <property type="entry name" value="Ankyrin repeat"/>
    <property type="match status" value="1"/>
</dbReference>
<keyword evidence="10" id="KW-0677">Repeat</keyword>
<feature type="transmembrane region" description="Helical" evidence="18">
    <location>
        <begin position="390"/>
        <end position="410"/>
    </location>
</feature>
<keyword evidence="11" id="KW-0106">Calcium</keyword>
<evidence type="ECO:0000256" key="6">
    <source>
        <dbReference type="ARBA" id="ARBA00022553"/>
    </source>
</evidence>
<keyword evidence="7" id="KW-0109">Calcium transport</keyword>
<keyword evidence="12 18" id="KW-1133">Transmembrane helix</keyword>
<keyword evidence="21" id="KW-1185">Reference proteome</keyword>
<feature type="domain" description="Transient receptor ion channel" evidence="19">
    <location>
        <begin position="196"/>
        <end position="258"/>
    </location>
</feature>
<keyword evidence="14" id="KW-0406">Ion transport</keyword>
<evidence type="ECO:0000256" key="18">
    <source>
        <dbReference type="SAM" id="Phobius"/>
    </source>
</evidence>
<keyword evidence="15 18" id="KW-0472">Membrane</keyword>
<evidence type="ECO:0000256" key="3">
    <source>
        <dbReference type="ARBA" id="ARBA00013302"/>
    </source>
</evidence>
<keyword evidence="6" id="KW-0597">Phosphoprotein</keyword>